<dbReference type="AlphaFoldDB" id="F3QV43"/>
<proteinExistence type="predicted"/>
<protein>
    <submittedName>
        <fullName evidence="1">Conserved domain protein</fullName>
    </submittedName>
</protein>
<comment type="caution">
    <text evidence="1">The sequence shown here is derived from an EMBL/GenBank/DDBJ whole genome shotgun (WGS) entry which is preliminary data.</text>
</comment>
<evidence type="ECO:0000313" key="2">
    <source>
        <dbReference type="Proteomes" id="UP000005546"/>
    </source>
</evidence>
<dbReference type="STRING" id="762982.HMPREF9442_02068"/>
<organism evidence="1 2">
    <name type="scientific">Paraprevotella xylaniphila YIT 11841</name>
    <dbReference type="NCBI Taxonomy" id="762982"/>
    <lineage>
        <taxon>Bacteria</taxon>
        <taxon>Pseudomonadati</taxon>
        <taxon>Bacteroidota</taxon>
        <taxon>Bacteroidia</taxon>
        <taxon>Bacteroidales</taxon>
        <taxon>Prevotellaceae</taxon>
        <taxon>Paraprevotella</taxon>
    </lineage>
</organism>
<dbReference type="EMBL" id="AFBR01000065">
    <property type="protein sequence ID" value="EGG52624.1"/>
    <property type="molecule type" value="Genomic_DNA"/>
</dbReference>
<gene>
    <name evidence="1" type="ORF">HMPREF9442_02068</name>
</gene>
<keyword evidence="2" id="KW-1185">Reference proteome</keyword>
<sequence length="133" mass="16006">MYFCSKKVMLNTFKNYLLINNITIQNEDETTISFKKDDLYYLFVIYKDDPFYFRIMLPNLLQVTDNKDKIIQLVNDINLKFKVAKVFIVDDKNVWISVEQFAYTMDKIDDLFNRIFILYASILEEIKVKIKDL</sequence>
<dbReference type="HOGENOM" id="CLU_1904733_0_0_10"/>
<reference evidence="1 2" key="1">
    <citation type="submission" date="2011-02" db="EMBL/GenBank/DDBJ databases">
        <authorList>
            <person name="Weinstock G."/>
            <person name="Sodergren E."/>
            <person name="Clifton S."/>
            <person name="Fulton L."/>
            <person name="Fulton B."/>
            <person name="Courtney L."/>
            <person name="Fronick C."/>
            <person name="Harrison M."/>
            <person name="Strong C."/>
            <person name="Farmer C."/>
            <person name="Delahaunty K."/>
            <person name="Markovic C."/>
            <person name="Hall O."/>
            <person name="Minx P."/>
            <person name="Tomlinson C."/>
            <person name="Mitreva M."/>
            <person name="Hou S."/>
            <person name="Chen J."/>
            <person name="Wollam A."/>
            <person name="Pepin K.H."/>
            <person name="Johnson M."/>
            <person name="Bhonagiri V."/>
            <person name="Zhang X."/>
            <person name="Suruliraj S."/>
            <person name="Warren W."/>
            <person name="Chinwalla A."/>
            <person name="Mardis E.R."/>
            <person name="Wilson R.K."/>
        </authorList>
    </citation>
    <scope>NUCLEOTIDE SEQUENCE [LARGE SCALE GENOMIC DNA]</scope>
    <source>
        <strain evidence="1 2">YIT 11841</strain>
    </source>
</reference>
<accession>F3QV43</accession>
<name>F3QV43_9BACT</name>
<evidence type="ECO:0000313" key="1">
    <source>
        <dbReference type="EMBL" id="EGG52624.1"/>
    </source>
</evidence>
<dbReference type="Proteomes" id="UP000005546">
    <property type="component" value="Unassembled WGS sequence"/>
</dbReference>